<dbReference type="EMBL" id="CM047909">
    <property type="protein sequence ID" value="KAJ0079810.1"/>
    <property type="molecule type" value="Genomic_DNA"/>
</dbReference>
<keyword evidence="2" id="KW-1185">Reference proteome</keyword>
<protein>
    <submittedName>
        <fullName evidence="1">Uncharacterized protein</fullName>
    </submittedName>
</protein>
<proteinExistence type="predicted"/>
<evidence type="ECO:0000313" key="1">
    <source>
        <dbReference type="EMBL" id="KAJ0079810.1"/>
    </source>
</evidence>
<organism evidence="1 2">
    <name type="scientific">Pistacia atlantica</name>
    <dbReference type="NCBI Taxonomy" id="434234"/>
    <lineage>
        <taxon>Eukaryota</taxon>
        <taxon>Viridiplantae</taxon>
        <taxon>Streptophyta</taxon>
        <taxon>Embryophyta</taxon>
        <taxon>Tracheophyta</taxon>
        <taxon>Spermatophyta</taxon>
        <taxon>Magnoliopsida</taxon>
        <taxon>eudicotyledons</taxon>
        <taxon>Gunneridae</taxon>
        <taxon>Pentapetalae</taxon>
        <taxon>rosids</taxon>
        <taxon>malvids</taxon>
        <taxon>Sapindales</taxon>
        <taxon>Anacardiaceae</taxon>
        <taxon>Pistacia</taxon>
    </lineage>
</organism>
<evidence type="ECO:0000313" key="2">
    <source>
        <dbReference type="Proteomes" id="UP001164250"/>
    </source>
</evidence>
<gene>
    <name evidence="1" type="ORF">Patl1_22331</name>
</gene>
<dbReference type="Proteomes" id="UP001164250">
    <property type="component" value="Chromosome 13"/>
</dbReference>
<accession>A0ACC0ZYQ0</accession>
<reference evidence="2" key="1">
    <citation type="journal article" date="2023" name="G3 (Bethesda)">
        <title>Genome assembly and association tests identify interacting loci associated with vigor, precocity, and sex in interspecific pistachio rootstocks.</title>
        <authorList>
            <person name="Palmer W."/>
            <person name="Jacygrad E."/>
            <person name="Sagayaradj S."/>
            <person name="Cavanaugh K."/>
            <person name="Han R."/>
            <person name="Bertier L."/>
            <person name="Beede B."/>
            <person name="Kafkas S."/>
            <person name="Golino D."/>
            <person name="Preece J."/>
            <person name="Michelmore R."/>
        </authorList>
    </citation>
    <scope>NUCLEOTIDE SEQUENCE [LARGE SCALE GENOMIC DNA]</scope>
</reference>
<comment type="caution">
    <text evidence="1">The sequence shown here is derived from an EMBL/GenBank/DDBJ whole genome shotgun (WGS) entry which is preliminary data.</text>
</comment>
<name>A0ACC0ZYQ0_9ROSI</name>
<sequence length="95" mass="10733">MQVGRDPRPVMREAYNMFKDGGDPEKLVAAFSNGQENEFFYASLYAGLYYESQKKADEAKVHILAACQSSYGQMSDDYMASLAKVHCLCRNWSSD</sequence>